<dbReference type="PANTHER" id="PTHR12243:SF67">
    <property type="entry name" value="COREPRESSOR OF PANGOLIN, ISOFORM A-RELATED"/>
    <property type="match status" value="1"/>
</dbReference>
<feature type="compositionally biased region" description="Basic residues" evidence="1">
    <location>
        <begin position="1226"/>
        <end position="1237"/>
    </location>
</feature>
<feature type="domain" description="MADF" evidence="2">
    <location>
        <begin position="148"/>
        <end position="238"/>
    </location>
</feature>
<dbReference type="GO" id="GO:0006357">
    <property type="term" value="P:regulation of transcription by RNA polymerase II"/>
    <property type="evidence" value="ECO:0007669"/>
    <property type="project" value="TreeGrafter"/>
</dbReference>
<feature type="region of interest" description="Disordered" evidence="1">
    <location>
        <begin position="842"/>
        <end position="882"/>
    </location>
</feature>
<feature type="region of interest" description="Disordered" evidence="1">
    <location>
        <begin position="1100"/>
        <end position="1120"/>
    </location>
</feature>
<reference evidence="3" key="1">
    <citation type="submission" date="2020-05" db="UniProtKB">
        <authorList>
            <consortium name="EnsemblMetazoa"/>
        </authorList>
    </citation>
    <scope>IDENTIFICATION</scope>
    <source>
        <strain evidence="3">Yale</strain>
    </source>
</reference>
<protein>
    <recommendedName>
        <fullName evidence="2">MADF domain-containing protein</fullName>
    </recommendedName>
</protein>
<feature type="compositionally biased region" description="Basic residues" evidence="1">
    <location>
        <begin position="1208"/>
        <end position="1220"/>
    </location>
</feature>
<organism evidence="3 4">
    <name type="scientific">Glossina morsitans morsitans</name>
    <name type="common">Savannah tsetse fly</name>
    <dbReference type="NCBI Taxonomy" id="37546"/>
    <lineage>
        <taxon>Eukaryota</taxon>
        <taxon>Metazoa</taxon>
        <taxon>Ecdysozoa</taxon>
        <taxon>Arthropoda</taxon>
        <taxon>Hexapoda</taxon>
        <taxon>Insecta</taxon>
        <taxon>Pterygota</taxon>
        <taxon>Neoptera</taxon>
        <taxon>Endopterygota</taxon>
        <taxon>Diptera</taxon>
        <taxon>Brachycera</taxon>
        <taxon>Muscomorpha</taxon>
        <taxon>Hippoboscoidea</taxon>
        <taxon>Glossinidae</taxon>
        <taxon>Glossina</taxon>
    </lineage>
</organism>
<feature type="compositionally biased region" description="Basic residues" evidence="1">
    <location>
        <begin position="1246"/>
        <end position="1260"/>
    </location>
</feature>
<dbReference type="InterPro" id="IPR006578">
    <property type="entry name" value="MADF-dom"/>
</dbReference>
<dbReference type="GO" id="GO:0005667">
    <property type="term" value="C:transcription regulator complex"/>
    <property type="evidence" value="ECO:0007669"/>
    <property type="project" value="TreeGrafter"/>
</dbReference>
<dbReference type="GO" id="GO:0005634">
    <property type="term" value="C:nucleus"/>
    <property type="evidence" value="ECO:0007669"/>
    <property type="project" value="TreeGrafter"/>
</dbReference>
<feature type="compositionally biased region" description="Acidic residues" evidence="1">
    <location>
        <begin position="1181"/>
        <end position="1199"/>
    </location>
</feature>
<dbReference type="Proteomes" id="UP000092444">
    <property type="component" value="Unassembled WGS sequence"/>
</dbReference>
<accession>A0A1B0FIJ9</accession>
<feature type="region of interest" description="Disordered" evidence="1">
    <location>
        <begin position="1174"/>
        <end position="1273"/>
    </location>
</feature>
<evidence type="ECO:0000313" key="4">
    <source>
        <dbReference type="Proteomes" id="UP000092444"/>
    </source>
</evidence>
<evidence type="ECO:0000259" key="2">
    <source>
        <dbReference type="PROSITE" id="PS51029"/>
    </source>
</evidence>
<dbReference type="PANTHER" id="PTHR12243">
    <property type="entry name" value="MADF DOMAIN TRANSCRIPTION FACTOR"/>
    <property type="match status" value="1"/>
</dbReference>
<feature type="compositionally biased region" description="Basic and acidic residues" evidence="1">
    <location>
        <begin position="846"/>
        <end position="863"/>
    </location>
</feature>
<dbReference type="VEuPathDB" id="VectorBase:GMOY003631"/>
<evidence type="ECO:0000256" key="1">
    <source>
        <dbReference type="SAM" id="MobiDB-lite"/>
    </source>
</evidence>
<proteinExistence type="predicted"/>
<dbReference type="EMBL" id="CCAG010023070">
    <property type="status" value="NOT_ANNOTATED_CDS"/>
    <property type="molecule type" value="Genomic_DNA"/>
</dbReference>
<dbReference type="Pfam" id="PF10545">
    <property type="entry name" value="MADF_DNA_bdg"/>
    <property type="match status" value="1"/>
</dbReference>
<evidence type="ECO:0000313" key="3">
    <source>
        <dbReference type="EnsemblMetazoa" id="GMOY003631-PA"/>
    </source>
</evidence>
<dbReference type="PhylomeDB" id="A0A1B0FIJ9"/>
<sequence>NDCKSTWIELRYLYQRHARRLRQFFSGGPKGNKRRPVMKLENELLFLWRFLEDRYTSIYDLLKEPFRYSFHFHYSKSCAPLFDIAEPENEVIANQSCNKDDDLILIEQPVELIVIDEDEDSCKIISSTTNSNSAITSNTFILTKEMKQLIEHVKAYQDLYHNRSPFYADYKRKGYIWNAIASEMGDKATKLMKLWIFIQTRYEWEISQSSSGGIDAANGMVETSELQMLLSFLKPHILANPNTVYKQSHYLKKGWQEPIEHFKNIYNLLARMKRTITVIAVTERLLNNPNKTPIFFSLWGEIGKMRGGSGHLVATIGQCEITWLILRHFYLELMKMRQQSYQLTDKWYFEGIITELYKRSQSHLVIEDAKTRRFKPYRKVASTLTVSPKPTNPLPMTITNNGITVTSPMVEISNHLVSTHPPPLPKITSAISLAQPGFAQFLNDTNNIIPMQPPPSYSQAIASYPSNMVLQQLSSTTNTKNTHLAPVQIPLSMSDHTILKAVPTTTTVTATVKSTVQNNSAVNNNTSILSPKIAIIPNSSLPSASAMTAIPIANLKPLFTAGKRAPTLTTSAASPKISNVNVSNVQPLPITPITVASAVAPATKANAANVVTTAPNLASNTPPLPKITGAVSLLNPNEILIELIASQSGNQLVVHGPPLAERYSLSMPKTVLFIREVMAVPLLHNKKHNQPALINSYWEHIAKEFNLPAHICRACWNFLVENFNQFPKIAPMKELMKPFQTKIKVWTQSYELFNEFDSHAEHIIEIWVSFKNVFLKYLNDLEFGIDNKWPLNWWRVLAKMKFLLESRYHNMEPFYYIISNKMMEEIERCAMLEMKTKYNKVTAGEPESKDSKEEPKKDDDIKNDVSPPTHTNVENEKPMTSAKTAKIPSYTYRRKVKEIESVALLTAVKKRPIIYEKLNNPVQKYEAWLEVAKELNAEVTDCLLAFRRSFFKYRAYKLQDPISRCRLNQRYYAKFDEMFRTVRSGIKLNVKTPFELNQNVNTTTATETKIEVDENGDEYEVKRFHIEGRAVNDGRSQCVITRRKRTTPTQPIEDEPRQQQVLFYYASEPIAEENHPNDKDIPFHSLKNQTNELALAAVLNNDDNDETSSKERIKETGTGSQQFLQQLPQYSSINNGLIVVHSYEPQKYQQQPQKVFALVPLPYGSLEEASEEFSSSGIWSIDDDDEGDDGDDDWEDISDDFVNSNNKRPNKTRNKKKSNKKGSSNKNKRKNNNKIKSRVSTTIKPTNHKKSNRRGVKVPNRRKEPTYQKNRRHQFADIDEYDDIASYGATSAQTDDDQEPDVNCIIIRKEFTTTTTPRPFWNIFGRNANGTSRSSGQFGNRKRLNLRFVA</sequence>
<dbReference type="InterPro" id="IPR039353">
    <property type="entry name" value="TF_Adf1"/>
</dbReference>
<name>A0A1B0FIJ9_GLOMM</name>
<dbReference type="PROSITE" id="PS51029">
    <property type="entry name" value="MADF"/>
    <property type="match status" value="1"/>
</dbReference>
<keyword evidence="4" id="KW-1185">Reference proteome</keyword>
<dbReference type="EnsemblMetazoa" id="GMOY003631-RA">
    <property type="protein sequence ID" value="GMOY003631-PA"/>
    <property type="gene ID" value="GMOY003631"/>
</dbReference>
<dbReference type="STRING" id="37546.A0A1B0FIJ9"/>